<dbReference type="Gene3D" id="2.160.20.10">
    <property type="entry name" value="Single-stranded right-handed beta-helix, Pectin lyase-like"/>
    <property type="match status" value="1"/>
</dbReference>
<feature type="compositionally biased region" description="Pro residues" evidence="1">
    <location>
        <begin position="374"/>
        <end position="384"/>
    </location>
</feature>
<dbReference type="InterPro" id="IPR055149">
    <property type="entry name" value="Agl_cat_D2"/>
</dbReference>
<gene>
    <name evidence="3" type="ORF">GCM10025865_15010</name>
</gene>
<dbReference type="SUPFAM" id="SSF51126">
    <property type="entry name" value="Pectin lyase-like"/>
    <property type="match status" value="1"/>
</dbReference>
<dbReference type="InterPro" id="IPR011635">
    <property type="entry name" value="CARDB"/>
</dbReference>
<dbReference type="InterPro" id="IPR011050">
    <property type="entry name" value="Pectin_lyase_fold/virulence"/>
</dbReference>
<accession>A0ABN6XB62</accession>
<feature type="region of interest" description="Disordered" evidence="1">
    <location>
        <begin position="356"/>
        <end position="413"/>
    </location>
</feature>
<reference evidence="4" key="1">
    <citation type="journal article" date="2019" name="Int. J. Syst. Evol. Microbiol.">
        <title>The Global Catalogue of Microorganisms (GCM) 10K type strain sequencing project: providing services to taxonomists for standard genome sequencing and annotation.</title>
        <authorList>
            <consortium name="The Broad Institute Genomics Platform"/>
            <consortium name="The Broad Institute Genome Sequencing Center for Infectious Disease"/>
            <person name="Wu L."/>
            <person name="Ma J."/>
        </authorList>
    </citation>
    <scope>NUCLEOTIDE SEQUENCE [LARGE SCALE GENOMIC DNA]</scope>
    <source>
        <strain evidence="4">NBRC 108565</strain>
    </source>
</reference>
<evidence type="ECO:0000256" key="1">
    <source>
        <dbReference type="SAM" id="MobiDB-lite"/>
    </source>
</evidence>
<keyword evidence="4" id="KW-1185">Reference proteome</keyword>
<dbReference type="PROSITE" id="PS51318">
    <property type="entry name" value="TAT"/>
    <property type="match status" value="1"/>
</dbReference>
<feature type="domain" description="F5/8 type C" evidence="2">
    <location>
        <begin position="205"/>
        <end position="356"/>
    </location>
</feature>
<dbReference type="Gene3D" id="2.60.40.10">
    <property type="entry name" value="Immunoglobulins"/>
    <property type="match status" value="2"/>
</dbReference>
<dbReference type="Pfam" id="PF22816">
    <property type="entry name" value="CatAgl_D2"/>
    <property type="match status" value="1"/>
</dbReference>
<proteinExistence type="predicted"/>
<dbReference type="EMBL" id="AP027729">
    <property type="protein sequence ID" value="BDZ42202.1"/>
    <property type="molecule type" value="Genomic_DNA"/>
</dbReference>
<dbReference type="Pfam" id="PF22815">
    <property type="entry name" value="CatAgl_D1"/>
    <property type="match status" value="1"/>
</dbReference>
<dbReference type="GO" id="GO:0016787">
    <property type="term" value="F:hydrolase activity"/>
    <property type="evidence" value="ECO:0007669"/>
    <property type="project" value="UniProtKB-KW"/>
</dbReference>
<dbReference type="InterPro" id="IPR012334">
    <property type="entry name" value="Pectin_lyas_fold"/>
</dbReference>
<dbReference type="Pfam" id="PF00754">
    <property type="entry name" value="F5_F8_type_C"/>
    <property type="match status" value="2"/>
</dbReference>
<dbReference type="SUPFAM" id="SSF49785">
    <property type="entry name" value="Galactose-binding domain-like"/>
    <property type="match status" value="3"/>
</dbReference>
<dbReference type="Proteomes" id="UP001321475">
    <property type="component" value="Chromosome"/>
</dbReference>
<dbReference type="InterPro" id="IPR008979">
    <property type="entry name" value="Galactose-bd-like_sf"/>
</dbReference>
<dbReference type="Pfam" id="PF07705">
    <property type="entry name" value="CARDB"/>
    <property type="match status" value="2"/>
</dbReference>
<feature type="compositionally biased region" description="Low complexity" evidence="1">
    <location>
        <begin position="393"/>
        <end position="410"/>
    </location>
</feature>
<evidence type="ECO:0000259" key="2">
    <source>
        <dbReference type="PROSITE" id="PS50022"/>
    </source>
</evidence>
<evidence type="ECO:0000313" key="3">
    <source>
        <dbReference type="EMBL" id="BDZ42202.1"/>
    </source>
</evidence>
<evidence type="ECO:0000313" key="4">
    <source>
        <dbReference type="Proteomes" id="UP001321475"/>
    </source>
</evidence>
<name>A0ABN6XB62_9CELL</name>
<protein>
    <submittedName>
        <fullName evidence="3">Glycosyl hydrolase</fullName>
    </submittedName>
</protein>
<feature type="domain" description="F5/8 type C" evidence="2">
    <location>
        <begin position="374"/>
        <end position="526"/>
    </location>
</feature>
<dbReference type="Gene3D" id="2.60.120.260">
    <property type="entry name" value="Galactose-binding domain-like"/>
    <property type="match status" value="4"/>
</dbReference>
<dbReference type="InterPro" id="IPR000421">
    <property type="entry name" value="FA58C"/>
</dbReference>
<sequence length="1122" mass="115020">MTSACTCPNGQEIKGDLMRELRSWRPRASAPPSTRRRALLAGTTATALVAPLVLLAAPAQAVSPDVARGASATASSQNAPYVASNLTDGSQGTYWESANNAFPQSATIDLGASYSVEDLTLMLPTGWGARTQTIAVATSTDGSAFSTISAAKAVAFDPGAGNRAALDVPDTSARYVRLTTTANTGWPAAQLSEVEVHGVATGGPTPTPTPTTTPPPAGDTQLATGRPAVASSTQWVYGAGNAVDGNLGTYWESAAGQWPARLDVDLAARSVVSQVSVALDPAAVWGPRTQRIAVEGRTGTGSWSTLAAAKDYAFSPGSGNRVTIPVSATADDVRVVVSSNTGSSGAQIAELGVLGHAAGTPSPTPTPTATTTPTPTPTPTPTTTPPVEGRDLSAQAAATASSTGPGFAAANVTDRDPTTYWESGAGLYPATVAVDLGTEADLSGVTVRLNPASAWGPRTQTFSIEGRTGSGSWTTLKSSASRQFDPATGNTVTVPVTGKVSQVRLSFSANSGAPGAQVAELVVTGTPAANPDLAVTQVTTTPANPVESDTVTVRATVKNVGQKPSPASTVDVLLDGDVIGTANLGALAAGATGTASVDAGALAAGSYTLGAVVDPKNTVTEQDETNNRLDAADPLVVTAVPSSDLVPVVSWNPSSPAAGATTTFSVAVANQGNVASAGGAHAVTVKVTNDSGTVKTLTGAVNGTLAAGSTSAPVQIGTWTAADGTFTVETTVAADANEVAGKRANNTDRRSLFVGVGANMPYDYYEAEDGVVGGGATKLGPNRVVGDLAGEANGRRAVTLGSTGSYVEWTTKAPTNSLVTRFSIPDAPGGGGTESTIDVFVDGKFTKRLDLTSRYAWLYGNETNPGNEPGAGGPRHIYDEASTLLPSTVPAGSKIRLQKTAANTSTYTIDFINLEMVSPDANPDKAAYIEPRGFTHQDVQNALDTFRQDTTGKLKGVYLPAGDYSTERKFQVYGKAVDIVGAGPWYTRFFAPQNQSNTDVGWRAEKTANGSKFRGFAYFGNYTSRIDGPGKVLDLNGVSDITVDDLWVEHMICMFWAANMDSTTITNSRIRNTFADGINMTNGSANNRISNIEARSTGDDSFALFAATDAGARARPATSTRT</sequence>
<keyword evidence="3" id="KW-0378">Hydrolase</keyword>
<feature type="domain" description="F5/8 type C" evidence="2">
    <location>
        <begin position="50"/>
        <end position="199"/>
    </location>
</feature>
<organism evidence="3 4">
    <name type="scientific">Paraoerskovia sediminicola</name>
    <dbReference type="NCBI Taxonomy" id="1138587"/>
    <lineage>
        <taxon>Bacteria</taxon>
        <taxon>Bacillati</taxon>
        <taxon>Actinomycetota</taxon>
        <taxon>Actinomycetes</taxon>
        <taxon>Micrococcales</taxon>
        <taxon>Cellulomonadaceae</taxon>
        <taxon>Paraoerskovia</taxon>
    </lineage>
</organism>
<dbReference type="CDD" id="cd14490">
    <property type="entry name" value="CBM6-CBM35-CBM36_like_1"/>
    <property type="match status" value="1"/>
</dbReference>
<dbReference type="Pfam" id="PF22633">
    <property type="entry name" value="F5_F8_type_C_2"/>
    <property type="match status" value="1"/>
</dbReference>
<dbReference type="InterPro" id="IPR013783">
    <property type="entry name" value="Ig-like_fold"/>
</dbReference>
<dbReference type="InterPro" id="IPR006311">
    <property type="entry name" value="TAT_signal"/>
</dbReference>
<dbReference type="PROSITE" id="PS50022">
    <property type="entry name" value="FA58C_3"/>
    <property type="match status" value="3"/>
</dbReference>
<dbReference type="InterPro" id="IPR033801">
    <property type="entry name" value="CBM6-CBM35-CBM36-like_1"/>
</dbReference>